<keyword evidence="2" id="KW-1185">Reference proteome</keyword>
<organism evidence="1 2">
    <name type="scientific">Allosphingosinicella indica</name>
    <dbReference type="NCBI Taxonomy" id="941907"/>
    <lineage>
        <taxon>Bacteria</taxon>
        <taxon>Pseudomonadati</taxon>
        <taxon>Pseudomonadota</taxon>
        <taxon>Alphaproteobacteria</taxon>
        <taxon>Sphingomonadales</taxon>
        <taxon>Sphingomonadaceae</taxon>
        <taxon>Allosphingosinicella</taxon>
    </lineage>
</organism>
<gene>
    <name evidence="1" type="ORF">SAMN06295910_1844</name>
</gene>
<dbReference type="PANTHER" id="PTHR33824:SF7">
    <property type="entry name" value="POLYKETIDE CYCLASE_DEHYDRASE AND LIPID TRANSPORT SUPERFAMILY PROTEIN"/>
    <property type="match status" value="1"/>
</dbReference>
<evidence type="ECO:0000313" key="1">
    <source>
        <dbReference type="EMBL" id="SMF70350.1"/>
    </source>
</evidence>
<dbReference type="STRING" id="941907.SAMN06295910_1844"/>
<proteinExistence type="predicted"/>
<dbReference type="CDD" id="cd07817">
    <property type="entry name" value="SRPBCC_8"/>
    <property type="match status" value="1"/>
</dbReference>
<dbReference type="InterPro" id="IPR023393">
    <property type="entry name" value="START-like_dom_sf"/>
</dbReference>
<reference evidence="2" key="1">
    <citation type="submission" date="2017-04" db="EMBL/GenBank/DDBJ databases">
        <authorList>
            <person name="Varghese N."/>
            <person name="Submissions S."/>
        </authorList>
    </citation>
    <scope>NUCLEOTIDE SEQUENCE [LARGE SCALE GENOMIC DNA]</scope>
    <source>
        <strain evidence="2">Dd16</strain>
    </source>
</reference>
<protein>
    <submittedName>
        <fullName evidence="1">Polyketide cyclase / dehydrase and lipid transport</fullName>
    </submittedName>
</protein>
<evidence type="ECO:0000313" key="2">
    <source>
        <dbReference type="Proteomes" id="UP000192934"/>
    </source>
</evidence>
<accession>A0A1X7GIQ8</accession>
<dbReference type="OrthoDB" id="9797595at2"/>
<sequence>MTTKSKSRPKADETKLTRNQKAAAAIGIGALAIGAAAAAIAVRRDNLDRPGDSAPGRTARQRKFGDFSVVGRTVTINRPRAELFAFWRDFTNLPKFMENVEAVQPTGQDQYDWAIAGPLGKTVHVESTIVEERENELIAWRSVEGSQIEAEGRVAFRDAPGDRGTQVEAIIAYKPPGGEIGRLFAKLFQREPEIQTRRELRRFRMLMESGEIATSANRREDA</sequence>
<dbReference type="Pfam" id="PF10604">
    <property type="entry name" value="Polyketide_cyc2"/>
    <property type="match status" value="1"/>
</dbReference>
<dbReference type="PANTHER" id="PTHR33824">
    <property type="entry name" value="POLYKETIDE CYCLASE/DEHYDRASE AND LIPID TRANSPORT SUPERFAMILY PROTEIN"/>
    <property type="match status" value="1"/>
</dbReference>
<dbReference type="InterPro" id="IPR047137">
    <property type="entry name" value="ORF3"/>
</dbReference>
<dbReference type="AlphaFoldDB" id="A0A1X7GIQ8"/>
<dbReference type="Proteomes" id="UP000192934">
    <property type="component" value="Chromosome I"/>
</dbReference>
<dbReference type="Gene3D" id="3.30.530.20">
    <property type="match status" value="1"/>
</dbReference>
<name>A0A1X7GIQ8_9SPHN</name>
<dbReference type="EMBL" id="LT840185">
    <property type="protein sequence ID" value="SMF70350.1"/>
    <property type="molecule type" value="Genomic_DNA"/>
</dbReference>
<dbReference type="RefSeq" id="WP_085218500.1">
    <property type="nucleotide sequence ID" value="NZ_LT840185.1"/>
</dbReference>
<dbReference type="SUPFAM" id="SSF55961">
    <property type="entry name" value="Bet v1-like"/>
    <property type="match status" value="1"/>
</dbReference>
<dbReference type="InterPro" id="IPR019587">
    <property type="entry name" value="Polyketide_cyclase/dehydratase"/>
</dbReference>